<protein>
    <submittedName>
        <fullName evidence="7">O-antigen polymerase</fullName>
    </submittedName>
</protein>
<dbReference type="InterPro" id="IPR051533">
    <property type="entry name" value="WaaL-like"/>
</dbReference>
<dbReference type="KEGG" id="gak:X907_1840"/>
<dbReference type="Proteomes" id="UP000286954">
    <property type="component" value="Chromosome"/>
</dbReference>
<proteinExistence type="predicted"/>
<name>A0A3T0EAX9_9PROT</name>
<dbReference type="GO" id="GO:0016020">
    <property type="term" value="C:membrane"/>
    <property type="evidence" value="ECO:0007669"/>
    <property type="project" value="UniProtKB-SubCell"/>
</dbReference>
<feature type="transmembrane region" description="Helical" evidence="5">
    <location>
        <begin position="236"/>
        <end position="256"/>
    </location>
</feature>
<feature type="transmembrane region" description="Helical" evidence="5">
    <location>
        <begin position="427"/>
        <end position="446"/>
    </location>
</feature>
<accession>A0A3T0EAX9</accession>
<evidence type="ECO:0000313" key="8">
    <source>
        <dbReference type="Proteomes" id="UP000286954"/>
    </source>
</evidence>
<evidence type="ECO:0000256" key="1">
    <source>
        <dbReference type="ARBA" id="ARBA00004141"/>
    </source>
</evidence>
<keyword evidence="3 5" id="KW-1133">Transmembrane helix</keyword>
<sequence>MAFPAGFCLLILGAASVYFGADIPAAKAIFSCVLILTAAVSVGFGASFRPMPAVWGVALLLAAFGVQHVMMGWMDTAAPEFAALAAGGAVWLMGYGSARQRDTASVLWRATLAAGTLIAVWAFVEFTMAPRTPPVARLSAGFLSANTAATFFGIIALMGLAELLGQIRKGLRGGRAFADRALPLALALICVLILATCLVLTASRAGIAFAGLAATALSGWQVLAWTRDGGVSQRSLGLGIAGFVGVLVIGGLVWTVSGELAATRYERGLHDALRAEMFAAYWNAVALAPVTGHGLGSFVFTNDLIITSQTVRSLGNTNAAHNVFLQWLLQAGWTGALAMWSVTGLLIWQVMQGLKVRRRHRGYLRAVLCISAFVVLHGLTDFALEVPGVMWWWAWILGLGAGIAAAGRNGQKRQRQQDSALGRRLALASRSGFVVLALAAGLLAGWQGQMRVGANLAHQLTPGALDAIAQGPGLPPSAYLADAYAARAIEADTGNLDFAHRATLAAIEREPRLVTAWNRLVYIDLARNGRLTAAGQAALARSFYLNLYGDREILRWRLQIAAAAWEQLDDLNRTSVRLQLGGQAVMDRRWLQQFANEVPDNVREEIEAVLARTG</sequence>
<evidence type="ECO:0000256" key="4">
    <source>
        <dbReference type="ARBA" id="ARBA00023136"/>
    </source>
</evidence>
<reference evidence="7 8" key="1">
    <citation type="submission" date="2016-12" db="EMBL/GenBank/DDBJ databases">
        <title>The genome of dimorphic prosthecate Glycocaulis alkaliphilus 6b-8t, isolated from crude oil dictates its adaptability in petroleum environments.</title>
        <authorList>
            <person name="Wu X.-L."/>
            <person name="Geng S."/>
        </authorList>
    </citation>
    <scope>NUCLEOTIDE SEQUENCE [LARGE SCALE GENOMIC DNA]</scope>
    <source>
        <strain evidence="7 8">6B-8</strain>
    </source>
</reference>
<gene>
    <name evidence="7" type="ORF">X907_1840</name>
</gene>
<keyword evidence="2 5" id="KW-0812">Transmembrane</keyword>
<dbReference type="PANTHER" id="PTHR37422">
    <property type="entry name" value="TEICHURONIC ACID BIOSYNTHESIS PROTEIN TUAE"/>
    <property type="match status" value="1"/>
</dbReference>
<organism evidence="7 8">
    <name type="scientific">Glycocaulis alkaliphilus</name>
    <dbReference type="NCBI Taxonomy" id="1434191"/>
    <lineage>
        <taxon>Bacteria</taxon>
        <taxon>Pseudomonadati</taxon>
        <taxon>Pseudomonadota</taxon>
        <taxon>Alphaproteobacteria</taxon>
        <taxon>Maricaulales</taxon>
        <taxon>Maricaulaceae</taxon>
        <taxon>Glycocaulis</taxon>
    </lineage>
</organism>
<feature type="transmembrane region" description="Helical" evidence="5">
    <location>
        <begin position="53"/>
        <end position="71"/>
    </location>
</feature>
<feature type="transmembrane region" description="Helical" evidence="5">
    <location>
        <begin position="26"/>
        <end position="46"/>
    </location>
</feature>
<keyword evidence="4 5" id="KW-0472">Membrane</keyword>
<evidence type="ECO:0000256" key="3">
    <source>
        <dbReference type="ARBA" id="ARBA00022989"/>
    </source>
</evidence>
<feature type="domain" description="O-antigen ligase-related" evidence="6">
    <location>
        <begin position="190"/>
        <end position="338"/>
    </location>
</feature>
<feature type="transmembrane region" description="Helical" evidence="5">
    <location>
        <begin position="363"/>
        <end position="384"/>
    </location>
</feature>
<comment type="subcellular location">
    <subcellularLocation>
        <location evidence="1">Membrane</location>
        <topology evidence="1">Multi-pass membrane protein</topology>
    </subcellularLocation>
</comment>
<dbReference type="PANTHER" id="PTHR37422:SF23">
    <property type="entry name" value="TEICHURONIC ACID BIOSYNTHESIS PROTEIN TUAE"/>
    <property type="match status" value="1"/>
</dbReference>
<feature type="transmembrane region" description="Helical" evidence="5">
    <location>
        <begin position="390"/>
        <end position="407"/>
    </location>
</feature>
<feature type="transmembrane region" description="Helical" evidence="5">
    <location>
        <begin position="77"/>
        <end position="94"/>
    </location>
</feature>
<evidence type="ECO:0000313" key="7">
    <source>
        <dbReference type="EMBL" id="AZU04367.1"/>
    </source>
</evidence>
<dbReference type="EMBL" id="CP018911">
    <property type="protein sequence ID" value="AZU04367.1"/>
    <property type="molecule type" value="Genomic_DNA"/>
</dbReference>
<keyword evidence="8" id="KW-1185">Reference proteome</keyword>
<feature type="transmembrane region" description="Helical" evidence="5">
    <location>
        <begin position="331"/>
        <end position="351"/>
    </location>
</feature>
<dbReference type="Pfam" id="PF04932">
    <property type="entry name" value="Wzy_C"/>
    <property type="match status" value="1"/>
</dbReference>
<feature type="transmembrane region" description="Helical" evidence="5">
    <location>
        <begin position="136"/>
        <end position="160"/>
    </location>
</feature>
<evidence type="ECO:0000256" key="5">
    <source>
        <dbReference type="SAM" id="Phobius"/>
    </source>
</evidence>
<feature type="transmembrane region" description="Helical" evidence="5">
    <location>
        <begin position="181"/>
        <end position="201"/>
    </location>
</feature>
<dbReference type="InterPro" id="IPR007016">
    <property type="entry name" value="O-antigen_ligase-rel_domated"/>
</dbReference>
<evidence type="ECO:0000259" key="6">
    <source>
        <dbReference type="Pfam" id="PF04932"/>
    </source>
</evidence>
<feature type="transmembrane region" description="Helical" evidence="5">
    <location>
        <begin position="106"/>
        <end position="124"/>
    </location>
</feature>
<evidence type="ECO:0000256" key="2">
    <source>
        <dbReference type="ARBA" id="ARBA00022692"/>
    </source>
</evidence>
<dbReference type="AlphaFoldDB" id="A0A3T0EAX9"/>